<dbReference type="PANTHER" id="PTHR42951:SF15">
    <property type="entry name" value="METALLO-BETA-LACTAMASE SUPERFAMILY PROTEIN"/>
    <property type="match status" value="1"/>
</dbReference>
<dbReference type="RefSeq" id="WP_094909131.1">
    <property type="nucleotide sequence ID" value="NZ_NPFA01000033.1"/>
</dbReference>
<evidence type="ECO:0000313" key="2">
    <source>
        <dbReference type="EMBL" id="GEK60231.1"/>
    </source>
</evidence>
<dbReference type="OrthoDB" id="9802248at2"/>
<dbReference type="Pfam" id="PF00753">
    <property type="entry name" value="Lactamase_B"/>
    <property type="match status" value="1"/>
</dbReference>
<protein>
    <submittedName>
        <fullName evidence="2">Hydrolase</fullName>
    </submittedName>
</protein>
<dbReference type="InterPro" id="IPR001279">
    <property type="entry name" value="Metallo-B-lactamas"/>
</dbReference>
<name>A0A510YC54_MARHA</name>
<dbReference type="SMART" id="SM00849">
    <property type="entry name" value="Lactamase_B"/>
    <property type="match status" value="1"/>
</dbReference>
<dbReference type="Proteomes" id="UP000321051">
    <property type="component" value="Unassembled WGS sequence"/>
</dbReference>
<proteinExistence type="predicted"/>
<evidence type="ECO:0000313" key="3">
    <source>
        <dbReference type="Proteomes" id="UP000321051"/>
    </source>
</evidence>
<keyword evidence="3" id="KW-1185">Reference proteome</keyword>
<dbReference type="CDD" id="cd07721">
    <property type="entry name" value="yflN-like_MBL-fold"/>
    <property type="match status" value="1"/>
</dbReference>
<dbReference type="STRING" id="1371.GCA_900166605_01871"/>
<accession>A0A510YC54</accession>
<dbReference type="Gene3D" id="3.60.15.10">
    <property type="entry name" value="Ribonuclease Z/Hydroxyacylglutathione hydrolase-like"/>
    <property type="match status" value="1"/>
</dbReference>
<dbReference type="GO" id="GO:0016787">
    <property type="term" value="F:hydrolase activity"/>
    <property type="evidence" value="ECO:0007669"/>
    <property type="project" value="UniProtKB-KW"/>
</dbReference>
<evidence type="ECO:0000259" key="1">
    <source>
        <dbReference type="SMART" id="SM00849"/>
    </source>
</evidence>
<reference evidence="2 3" key="1">
    <citation type="submission" date="2019-07" db="EMBL/GenBank/DDBJ databases">
        <title>Whole genome shotgun sequence of Marinococcus halophilus NBRC 102359.</title>
        <authorList>
            <person name="Hosoyama A."/>
            <person name="Uohara A."/>
            <person name="Ohji S."/>
            <person name="Ichikawa N."/>
        </authorList>
    </citation>
    <scope>NUCLEOTIDE SEQUENCE [LARGE SCALE GENOMIC DNA]</scope>
    <source>
        <strain evidence="2 3">NBRC 102359</strain>
    </source>
</reference>
<feature type="domain" description="Metallo-beta-lactamase" evidence="1">
    <location>
        <begin position="22"/>
        <end position="224"/>
    </location>
</feature>
<dbReference type="InterPro" id="IPR036866">
    <property type="entry name" value="RibonucZ/Hydroxyglut_hydro"/>
</dbReference>
<dbReference type="EMBL" id="BJUN01000036">
    <property type="protein sequence ID" value="GEK60231.1"/>
    <property type="molecule type" value="Genomic_DNA"/>
</dbReference>
<dbReference type="PANTHER" id="PTHR42951">
    <property type="entry name" value="METALLO-BETA-LACTAMASE DOMAIN-CONTAINING"/>
    <property type="match status" value="1"/>
</dbReference>
<gene>
    <name evidence="2" type="ORF">MHA01_31360</name>
</gene>
<organism evidence="2 3">
    <name type="scientific">Marinococcus halophilus</name>
    <dbReference type="NCBI Taxonomy" id="1371"/>
    <lineage>
        <taxon>Bacteria</taxon>
        <taxon>Bacillati</taxon>
        <taxon>Bacillota</taxon>
        <taxon>Bacilli</taxon>
        <taxon>Bacillales</taxon>
        <taxon>Bacillaceae</taxon>
        <taxon>Marinococcus</taxon>
    </lineage>
</organism>
<dbReference type="SUPFAM" id="SSF56281">
    <property type="entry name" value="Metallo-hydrolase/oxidoreductase"/>
    <property type="match status" value="1"/>
</dbReference>
<dbReference type="AlphaFoldDB" id="A0A510YC54"/>
<dbReference type="InterPro" id="IPR050855">
    <property type="entry name" value="NDM-1-like"/>
</dbReference>
<comment type="caution">
    <text evidence="2">The sequence shown here is derived from an EMBL/GenBank/DDBJ whole genome shotgun (WGS) entry which is preliminary data.</text>
</comment>
<sequence length="241" mass="26798">MKLTETMHVLELSIPNGTDTMVLHLTLINNNGRLILFDTGMPGYEEEIYELIRNENLNPDHLETIILTHQDIDHIGSLPEILHDHPDLRVLVHSADKPYVDGAEPLIKLSSNAKANLIDTLPEAKRDRVGHMFDKTEPSLISETVEEKDTPIEGLTVLHTPGHTPGHISLYHENSHTLIAGDALTAKDGELFGPRAEVTPDMEQARRSLEKLLGFDMTTVICYHGGVVHGDINHKISEILS</sequence>
<keyword evidence="2" id="KW-0378">Hydrolase</keyword>